<dbReference type="GeneID" id="14883212"/>
<evidence type="ECO:0000256" key="5">
    <source>
        <dbReference type="ARBA" id="ARBA00023027"/>
    </source>
</evidence>
<evidence type="ECO:0000256" key="1">
    <source>
        <dbReference type="ARBA" id="ARBA00010995"/>
    </source>
</evidence>
<protein>
    <submittedName>
        <fullName evidence="6">Inorganic polyphosphate/ATP-NAD kinase, putative</fullName>
        <ecNumber evidence="6">2.7.1.23</ecNumber>
    </submittedName>
</protein>
<keyword evidence="2 6" id="KW-0808">Transferase</keyword>
<dbReference type="SUPFAM" id="SSF111331">
    <property type="entry name" value="NAD kinase/diacylglycerol kinase-like"/>
    <property type="match status" value="1"/>
</dbReference>
<keyword evidence="4" id="KW-0521">NADP</keyword>
<sequence>MEGTIKPSNIRAIFYIDPYNPKAKTVSEMFSLLQTTNEEDANVICVFGGDGTFLHAFHKYADRKIPFLGINCGNVGFLINSIEEVRGSVEIDRPVRCYTHPYLTATSIMGENTLPPVKAFNDVWIERNCGQCCWFEVSINGVVRIPKLTCDGCIICTQAGSTGYSRSVGMIPIPYGTPLIGLVPNNASFPHGIKPMFFPIGTSITIRNLQPYRRFTRAFYDGIEIGEVTQISVCVVQNGCTTAMTHDMESTDVFLDKTLSFFD</sequence>
<dbReference type="PANTHER" id="PTHR20275">
    <property type="entry name" value="NAD KINASE"/>
    <property type="match status" value="1"/>
</dbReference>
<dbReference type="KEGG" id="eiv:EIN_066120"/>
<evidence type="ECO:0000313" key="7">
    <source>
        <dbReference type="Proteomes" id="UP000014680"/>
    </source>
</evidence>
<dbReference type="InterPro" id="IPR002504">
    <property type="entry name" value="NADK"/>
</dbReference>
<dbReference type="EC" id="2.7.1.23" evidence="6"/>
<reference evidence="6 7" key="1">
    <citation type="submission" date="2012-10" db="EMBL/GenBank/DDBJ databases">
        <authorList>
            <person name="Zafar N."/>
            <person name="Inman J."/>
            <person name="Hall N."/>
            <person name="Lorenzi H."/>
            <person name="Caler E."/>
        </authorList>
    </citation>
    <scope>NUCLEOTIDE SEQUENCE [LARGE SCALE GENOMIC DNA]</scope>
    <source>
        <strain evidence="6 7">IP1</strain>
    </source>
</reference>
<dbReference type="Proteomes" id="UP000014680">
    <property type="component" value="Unassembled WGS sequence"/>
</dbReference>
<dbReference type="Gene3D" id="3.40.50.10330">
    <property type="entry name" value="Probable inorganic polyphosphate/atp-NAD kinase, domain 1"/>
    <property type="match status" value="1"/>
</dbReference>
<dbReference type="GO" id="GO:0019674">
    <property type="term" value="P:NAD+ metabolic process"/>
    <property type="evidence" value="ECO:0007669"/>
    <property type="project" value="InterPro"/>
</dbReference>
<evidence type="ECO:0000256" key="2">
    <source>
        <dbReference type="ARBA" id="ARBA00022679"/>
    </source>
</evidence>
<proteinExistence type="inferred from homology"/>
<accession>A0A0A1TVD4</accession>
<comment type="similarity">
    <text evidence="1">Belongs to the NAD kinase family.</text>
</comment>
<dbReference type="GO" id="GO:0003951">
    <property type="term" value="F:NAD+ kinase activity"/>
    <property type="evidence" value="ECO:0007669"/>
    <property type="project" value="UniProtKB-EC"/>
</dbReference>
<dbReference type="GO" id="GO:0006741">
    <property type="term" value="P:NADP+ biosynthetic process"/>
    <property type="evidence" value="ECO:0007669"/>
    <property type="project" value="InterPro"/>
</dbReference>
<dbReference type="InterPro" id="IPR016064">
    <property type="entry name" value="NAD/diacylglycerol_kinase_sf"/>
</dbReference>
<evidence type="ECO:0000256" key="3">
    <source>
        <dbReference type="ARBA" id="ARBA00022777"/>
    </source>
</evidence>
<dbReference type="RefSeq" id="XP_004183673.1">
    <property type="nucleotide sequence ID" value="XM_004183625.1"/>
</dbReference>
<keyword evidence="5" id="KW-0520">NAD</keyword>
<keyword evidence="3 6" id="KW-0418">Kinase</keyword>
<dbReference type="InterPro" id="IPR017437">
    <property type="entry name" value="ATP-NAD_kinase_PpnK-typ_C"/>
</dbReference>
<name>A0A0A1TVD4_ENTIV</name>
<dbReference type="AlphaFoldDB" id="A0A0A1TVD4"/>
<evidence type="ECO:0000256" key="4">
    <source>
        <dbReference type="ARBA" id="ARBA00022857"/>
    </source>
</evidence>
<dbReference type="InterPro" id="IPR017438">
    <property type="entry name" value="ATP-NAD_kinase_N"/>
</dbReference>
<organism evidence="6 7">
    <name type="scientific">Entamoeba invadens IP1</name>
    <dbReference type="NCBI Taxonomy" id="370355"/>
    <lineage>
        <taxon>Eukaryota</taxon>
        <taxon>Amoebozoa</taxon>
        <taxon>Evosea</taxon>
        <taxon>Archamoebae</taxon>
        <taxon>Mastigamoebida</taxon>
        <taxon>Entamoebidae</taxon>
        <taxon>Entamoeba</taxon>
    </lineage>
</organism>
<gene>
    <name evidence="6" type="ORF">EIN_066120</name>
</gene>
<dbReference type="PANTHER" id="PTHR20275:SF0">
    <property type="entry name" value="NAD KINASE"/>
    <property type="match status" value="1"/>
</dbReference>
<dbReference type="Pfam" id="PF01513">
    <property type="entry name" value="NAD_kinase"/>
    <property type="match status" value="1"/>
</dbReference>
<dbReference type="EMBL" id="KB207140">
    <property type="protein sequence ID" value="ELP84327.1"/>
    <property type="molecule type" value="Genomic_DNA"/>
</dbReference>
<dbReference type="OMA" id="NGIERMS"/>
<evidence type="ECO:0000313" key="6">
    <source>
        <dbReference type="EMBL" id="ELP84327.1"/>
    </source>
</evidence>
<keyword evidence="7" id="KW-1185">Reference proteome</keyword>
<dbReference type="VEuPathDB" id="AmoebaDB:EIN_066120"/>
<dbReference type="OrthoDB" id="24581at2759"/>
<dbReference type="Gene3D" id="2.60.200.30">
    <property type="entry name" value="Probable inorganic polyphosphate/atp-NAD kinase, domain 2"/>
    <property type="match status" value="1"/>
</dbReference>